<dbReference type="PROSITE" id="PS51186">
    <property type="entry name" value="GNAT"/>
    <property type="match status" value="1"/>
</dbReference>
<dbReference type="InterPro" id="IPR016181">
    <property type="entry name" value="Acyl_CoA_acyltransferase"/>
</dbReference>
<feature type="domain" description="N-acetyltransferase" evidence="1">
    <location>
        <begin position="6"/>
        <end position="161"/>
    </location>
</feature>
<dbReference type="SUPFAM" id="SSF55729">
    <property type="entry name" value="Acyl-CoA N-acyltransferases (Nat)"/>
    <property type="match status" value="1"/>
</dbReference>
<name>A0A923HCB6_9BURK</name>
<dbReference type="Gene3D" id="3.40.630.30">
    <property type="match status" value="1"/>
</dbReference>
<proteinExistence type="predicted"/>
<dbReference type="InterPro" id="IPR000182">
    <property type="entry name" value="GNAT_dom"/>
</dbReference>
<dbReference type="CDD" id="cd04301">
    <property type="entry name" value="NAT_SF"/>
    <property type="match status" value="1"/>
</dbReference>
<keyword evidence="3" id="KW-1185">Reference proteome</keyword>
<dbReference type="Proteomes" id="UP000634011">
    <property type="component" value="Unassembled WGS sequence"/>
</dbReference>
<reference evidence="2" key="1">
    <citation type="submission" date="2020-08" db="EMBL/GenBank/DDBJ databases">
        <title>Novel species isolated from subtropical streams in China.</title>
        <authorList>
            <person name="Lu H."/>
        </authorList>
    </citation>
    <scope>NUCLEOTIDE SEQUENCE</scope>
    <source>
        <strain evidence="2">KACC 12607</strain>
    </source>
</reference>
<sequence length="161" mass="17890">MTNPSLSIRAAIAADLDGICSLSQQINQQHHLAAPQVFVENIDPTFERLFWKARLDLPENAHLIAEIGGVMIGYITASISETMKNPFLHTNKICRIGTIVVDQHHHHTGIGKALMDAACQWGKQNGAAEVRLEVFDFNSNAIQFYDNLGFGMQSHIMHKTL</sequence>
<gene>
    <name evidence="2" type="ORF">H8K32_03220</name>
</gene>
<evidence type="ECO:0000259" key="1">
    <source>
        <dbReference type="PROSITE" id="PS51186"/>
    </source>
</evidence>
<dbReference type="Pfam" id="PF00583">
    <property type="entry name" value="Acetyltransf_1"/>
    <property type="match status" value="1"/>
</dbReference>
<evidence type="ECO:0000313" key="2">
    <source>
        <dbReference type="EMBL" id="MBC3861099.1"/>
    </source>
</evidence>
<dbReference type="EMBL" id="JACOFV010000002">
    <property type="protein sequence ID" value="MBC3861099.1"/>
    <property type="molecule type" value="Genomic_DNA"/>
</dbReference>
<dbReference type="PANTHER" id="PTHR43617">
    <property type="entry name" value="L-AMINO ACID N-ACETYLTRANSFERASE"/>
    <property type="match status" value="1"/>
</dbReference>
<dbReference type="RefSeq" id="WP_186911040.1">
    <property type="nucleotide sequence ID" value="NZ_JACOFV010000002.1"/>
</dbReference>
<protein>
    <submittedName>
        <fullName evidence="2">GNAT family N-acetyltransferase</fullName>
    </submittedName>
</protein>
<comment type="caution">
    <text evidence="2">The sequence shown here is derived from an EMBL/GenBank/DDBJ whole genome shotgun (WGS) entry which is preliminary data.</text>
</comment>
<accession>A0A923HCB6</accession>
<organism evidence="2 3">
    <name type="scientific">Undibacterium jejuense</name>
    <dbReference type="NCBI Taxonomy" id="1344949"/>
    <lineage>
        <taxon>Bacteria</taxon>
        <taxon>Pseudomonadati</taxon>
        <taxon>Pseudomonadota</taxon>
        <taxon>Betaproteobacteria</taxon>
        <taxon>Burkholderiales</taxon>
        <taxon>Oxalobacteraceae</taxon>
        <taxon>Undibacterium</taxon>
    </lineage>
</organism>
<dbReference type="InterPro" id="IPR050276">
    <property type="entry name" value="MshD_Acetyltransferase"/>
</dbReference>
<evidence type="ECO:0000313" key="3">
    <source>
        <dbReference type="Proteomes" id="UP000634011"/>
    </source>
</evidence>
<dbReference type="GO" id="GO:0016747">
    <property type="term" value="F:acyltransferase activity, transferring groups other than amino-acyl groups"/>
    <property type="evidence" value="ECO:0007669"/>
    <property type="project" value="InterPro"/>
</dbReference>
<dbReference type="AlphaFoldDB" id="A0A923HCB6"/>